<keyword evidence="1" id="KW-1133">Transmembrane helix</keyword>
<dbReference type="InterPro" id="IPR001245">
    <property type="entry name" value="Ser-Thr/Tyr_kinase_cat_dom"/>
</dbReference>
<accession>A0A6A2XTT8</accession>
<evidence type="ECO:0000256" key="1">
    <source>
        <dbReference type="SAM" id="Phobius"/>
    </source>
</evidence>
<dbReference type="InterPro" id="IPR011009">
    <property type="entry name" value="Kinase-like_dom_sf"/>
</dbReference>
<dbReference type="Pfam" id="PF07714">
    <property type="entry name" value="PK_Tyr_Ser-Thr"/>
    <property type="match status" value="1"/>
</dbReference>
<evidence type="ECO:0000313" key="3">
    <source>
        <dbReference type="EMBL" id="KAE8673280.1"/>
    </source>
</evidence>
<comment type="caution">
    <text evidence="3">The sequence shown here is derived from an EMBL/GenBank/DDBJ whole genome shotgun (WGS) entry which is preliminary data.</text>
</comment>
<gene>
    <name evidence="3" type="ORF">F3Y22_tig00111795pilonHSYRG00004</name>
</gene>
<feature type="transmembrane region" description="Helical" evidence="1">
    <location>
        <begin position="28"/>
        <end position="50"/>
    </location>
</feature>
<dbReference type="AlphaFoldDB" id="A0A6A2XTT8"/>
<evidence type="ECO:0000259" key="2">
    <source>
        <dbReference type="PROSITE" id="PS50011"/>
    </source>
</evidence>
<organism evidence="3 4">
    <name type="scientific">Hibiscus syriacus</name>
    <name type="common">Rose of Sharon</name>
    <dbReference type="NCBI Taxonomy" id="106335"/>
    <lineage>
        <taxon>Eukaryota</taxon>
        <taxon>Viridiplantae</taxon>
        <taxon>Streptophyta</taxon>
        <taxon>Embryophyta</taxon>
        <taxon>Tracheophyta</taxon>
        <taxon>Spermatophyta</taxon>
        <taxon>Magnoliopsida</taxon>
        <taxon>eudicotyledons</taxon>
        <taxon>Gunneridae</taxon>
        <taxon>Pentapetalae</taxon>
        <taxon>rosids</taxon>
        <taxon>malvids</taxon>
        <taxon>Malvales</taxon>
        <taxon>Malvaceae</taxon>
        <taxon>Malvoideae</taxon>
        <taxon>Hibiscus</taxon>
    </lineage>
</organism>
<dbReference type="GO" id="GO:0004672">
    <property type="term" value="F:protein kinase activity"/>
    <property type="evidence" value="ECO:0007669"/>
    <property type="project" value="InterPro"/>
</dbReference>
<dbReference type="Gene3D" id="1.10.510.10">
    <property type="entry name" value="Transferase(Phosphotransferase) domain 1"/>
    <property type="match status" value="1"/>
</dbReference>
<dbReference type="EMBL" id="VEPZ02001430">
    <property type="protein sequence ID" value="KAE8673280.1"/>
    <property type="molecule type" value="Genomic_DNA"/>
</dbReference>
<proteinExistence type="predicted"/>
<protein>
    <submittedName>
        <fullName evidence="3">Receptor-like serine/threonine-protein kinase</fullName>
    </submittedName>
</protein>
<dbReference type="Proteomes" id="UP000436088">
    <property type="component" value="Unassembled WGS sequence"/>
</dbReference>
<sequence length="218" mass="24668">MRGSIPPLSSPLQQPPLMYHESPLPTRLILPHVVAVSASFLLLLILSLCLRKIRRQRTNPADSNPSHRYSYSILRCATSSFSVSRHLGKGGFGSVYRATIPNHHDGNDKNNDGNQTVTVKVMATSSLQEKEFQNELFFASKLDSSLVVSVHGFYYDQKRRRMLLVFEVMTNGNLQDALLHRKCPELMNWKQRFSISVDIAKELDYLHGLDPPIIHGDI</sequence>
<feature type="domain" description="Protein kinase" evidence="2">
    <location>
        <begin position="81"/>
        <end position="218"/>
    </location>
</feature>
<reference evidence="3" key="1">
    <citation type="submission" date="2019-09" db="EMBL/GenBank/DDBJ databases">
        <title>Draft genome information of white flower Hibiscus syriacus.</title>
        <authorList>
            <person name="Kim Y.-M."/>
        </authorList>
    </citation>
    <scope>NUCLEOTIDE SEQUENCE [LARGE SCALE GENOMIC DNA]</scope>
    <source>
        <strain evidence="3">YM2019G1</strain>
    </source>
</reference>
<dbReference type="OrthoDB" id="626167at2759"/>
<dbReference type="PROSITE" id="PS50011">
    <property type="entry name" value="PROTEIN_KINASE_DOM"/>
    <property type="match status" value="1"/>
</dbReference>
<dbReference type="PANTHER" id="PTHR46821:SF7">
    <property type="entry name" value="PROTEIN KINASE SUPERFAMILY PROTEIN"/>
    <property type="match status" value="1"/>
</dbReference>
<dbReference type="InterPro" id="IPR000719">
    <property type="entry name" value="Prot_kinase_dom"/>
</dbReference>
<name>A0A6A2XTT8_HIBSY</name>
<dbReference type="InterPro" id="IPR044576">
    <property type="entry name" value="At4g25390-like"/>
</dbReference>
<keyword evidence="1" id="KW-0472">Membrane</keyword>
<dbReference type="SUPFAM" id="SSF56112">
    <property type="entry name" value="Protein kinase-like (PK-like)"/>
    <property type="match status" value="1"/>
</dbReference>
<evidence type="ECO:0000313" key="4">
    <source>
        <dbReference type="Proteomes" id="UP000436088"/>
    </source>
</evidence>
<keyword evidence="1" id="KW-0812">Transmembrane</keyword>
<dbReference type="GO" id="GO:0005524">
    <property type="term" value="F:ATP binding"/>
    <property type="evidence" value="ECO:0007669"/>
    <property type="project" value="InterPro"/>
</dbReference>
<keyword evidence="4" id="KW-1185">Reference proteome</keyword>
<dbReference type="PANTHER" id="PTHR46821">
    <property type="entry name" value="OS07G0586332 PROTEIN"/>
    <property type="match status" value="1"/>
</dbReference>